<dbReference type="GO" id="GO:0004672">
    <property type="term" value="F:protein kinase activity"/>
    <property type="evidence" value="ECO:0007669"/>
    <property type="project" value="InterPro"/>
</dbReference>
<dbReference type="PROSITE" id="PS50011">
    <property type="entry name" value="PROTEIN_KINASE_DOM"/>
    <property type="match status" value="1"/>
</dbReference>
<evidence type="ECO:0000256" key="2">
    <source>
        <dbReference type="ARBA" id="ARBA00022840"/>
    </source>
</evidence>
<dbReference type="EMBL" id="CATQJA010002128">
    <property type="protein sequence ID" value="CAJ0569801.1"/>
    <property type="molecule type" value="Genomic_DNA"/>
</dbReference>
<evidence type="ECO:0000313" key="4">
    <source>
        <dbReference type="EMBL" id="CAJ0569801.1"/>
    </source>
</evidence>
<dbReference type="PANTHER" id="PTHR24055">
    <property type="entry name" value="MITOGEN-ACTIVATED PROTEIN KINASE"/>
    <property type="match status" value="1"/>
</dbReference>
<evidence type="ECO:0000256" key="1">
    <source>
        <dbReference type="ARBA" id="ARBA00022741"/>
    </source>
</evidence>
<reference evidence="4" key="1">
    <citation type="submission" date="2023-06" db="EMBL/GenBank/DDBJ databases">
        <authorList>
            <person name="Delattre M."/>
        </authorList>
    </citation>
    <scope>NUCLEOTIDE SEQUENCE</scope>
    <source>
        <strain evidence="4">AF72</strain>
    </source>
</reference>
<comment type="caution">
    <text evidence="4">The sequence shown here is derived from an EMBL/GenBank/DDBJ whole genome shotgun (WGS) entry which is preliminary data.</text>
</comment>
<proteinExistence type="predicted"/>
<sequence length="149" mass="16782">MLAQLLQALEFLHSNGIIHRDITPRNIGMNQKDFAIKLLDFGLARDILSNNDYTINKVFEDALEPRIGDNIGPLTKSDLLDLLTQMPTVDKIQRPTASELLGHAFLRIIDRKLRGRATRAVNTPEAENASAYAELTNTETFRWNPGIEL</sequence>
<name>A0AA36FW06_9BILA</name>
<feature type="non-terminal residue" evidence="4">
    <location>
        <position position="149"/>
    </location>
</feature>
<accession>A0AA36FW06</accession>
<evidence type="ECO:0000259" key="3">
    <source>
        <dbReference type="PROSITE" id="PS50011"/>
    </source>
</evidence>
<protein>
    <recommendedName>
        <fullName evidence="3">Protein kinase domain-containing protein</fullName>
    </recommendedName>
</protein>
<keyword evidence="1" id="KW-0547">Nucleotide-binding</keyword>
<keyword evidence="5" id="KW-1185">Reference proteome</keyword>
<feature type="domain" description="Protein kinase" evidence="3">
    <location>
        <begin position="1"/>
        <end position="149"/>
    </location>
</feature>
<gene>
    <name evidence="4" type="ORF">MSPICULIGERA_LOCUS8261</name>
</gene>
<keyword evidence="2" id="KW-0067">ATP-binding</keyword>
<dbReference type="GO" id="GO:0005524">
    <property type="term" value="F:ATP binding"/>
    <property type="evidence" value="ECO:0007669"/>
    <property type="project" value="UniProtKB-KW"/>
</dbReference>
<dbReference type="SUPFAM" id="SSF56112">
    <property type="entry name" value="Protein kinase-like (PK-like)"/>
    <property type="match status" value="1"/>
</dbReference>
<dbReference type="InterPro" id="IPR011009">
    <property type="entry name" value="Kinase-like_dom_sf"/>
</dbReference>
<dbReference type="Gene3D" id="1.10.510.10">
    <property type="entry name" value="Transferase(Phosphotransferase) domain 1"/>
    <property type="match status" value="1"/>
</dbReference>
<dbReference type="InterPro" id="IPR050117">
    <property type="entry name" value="MAPK"/>
</dbReference>
<organism evidence="4 5">
    <name type="scientific">Mesorhabditis spiculigera</name>
    <dbReference type="NCBI Taxonomy" id="96644"/>
    <lineage>
        <taxon>Eukaryota</taxon>
        <taxon>Metazoa</taxon>
        <taxon>Ecdysozoa</taxon>
        <taxon>Nematoda</taxon>
        <taxon>Chromadorea</taxon>
        <taxon>Rhabditida</taxon>
        <taxon>Rhabditina</taxon>
        <taxon>Rhabditomorpha</taxon>
        <taxon>Rhabditoidea</taxon>
        <taxon>Rhabditidae</taxon>
        <taxon>Mesorhabditinae</taxon>
        <taxon>Mesorhabditis</taxon>
    </lineage>
</organism>
<dbReference type="AlphaFoldDB" id="A0AA36FW06"/>
<evidence type="ECO:0000313" key="5">
    <source>
        <dbReference type="Proteomes" id="UP001177023"/>
    </source>
</evidence>
<dbReference type="InterPro" id="IPR000719">
    <property type="entry name" value="Prot_kinase_dom"/>
</dbReference>
<dbReference type="Proteomes" id="UP001177023">
    <property type="component" value="Unassembled WGS sequence"/>
</dbReference>
<dbReference type="Pfam" id="PF00069">
    <property type="entry name" value="Pkinase"/>
    <property type="match status" value="1"/>
</dbReference>